<name>A0A8J7C5P0_9CYAN</name>
<reference evidence="1" key="1">
    <citation type="submission" date="2020-09" db="EMBL/GenBank/DDBJ databases">
        <title>Iningainema tapete sp. nov. (Scytonemataceae, Cyanobacteria) from greenhouses in central Florida (USA) produces two types of nodularin with biosynthetic potential for microcystin-LR and anabaenopeptins.</title>
        <authorList>
            <person name="Berthold D.E."/>
            <person name="Lefler F.W."/>
            <person name="Huang I.-S."/>
            <person name="Abdulla H."/>
            <person name="Zimba P.V."/>
            <person name="Laughinghouse H.D. IV."/>
        </authorList>
    </citation>
    <scope>NUCLEOTIDE SEQUENCE</scope>
    <source>
        <strain evidence="1">BLCCT55</strain>
    </source>
</reference>
<dbReference type="Proteomes" id="UP000629098">
    <property type="component" value="Unassembled WGS sequence"/>
</dbReference>
<gene>
    <name evidence="1" type="ORF">ICL16_14900</name>
</gene>
<dbReference type="RefSeq" id="WP_190828967.1">
    <property type="nucleotide sequence ID" value="NZ_CAWPPI010000052.1"/>
</dbReference>
<protein>
    <recommendedName>
        <fullName evidence="3">Actin-like protein N-terminal domain-containing protein</fullName>
    </recommendedName>
</protein>
<sequence length="334" mass="37064">MTVSLTQTVITNRAESNLVKRKILALDAGNRTTQWINPDGEVITIPSVIKHFDDWEDIPEGNVESPVIELLNEDFQVSESYVIGTEAKLQKGKAAFAYDKIKLASKLMFAALEPHPSTDMLVVETLRVALPDSRNQDYAKTLKNLEGTFSFIRNGQRVTASIRKVQLVDETKPAFDYATQRGLFHRPDKINGILDLGGGTAIGRLYSPSGQPMRTQDVIADGTYKLANLVSAAMQRTTNKSLDLSQIMDAIANGTYTTESGVTFTSVFPKCRDAWLDEIRAEIRTRWADFFKEIGEVLIIGGSAPLAKQLEADTNKRFKIAENFQTISIEGMIL</sequence>
<dbReference type="SUPFAM" id="SSF53067">
    <property type="entry name" value="Actin-like ATPase domain"/>
    <property type="match status" value="1"/>
</dbReference>
<dbReference type="InterPro" id="IPR043129">
    <property type="entry name" value="ATPase_NBD"/>
</dbReference>
<accession>A0A8J7C5P0</accession>
<dbReference type="Gene3D" id="3.30.420.40">
    <property type="match status" value="2"/>
</dbReference>
<organism evidence="1 2">
    <name type="scientific">Iningainema tapete BLCC-T55</name>
    <dbReference type="NCBI Taxonomy" id="2748662"/>
    <lineage>
        <taxon>Bacteria</taxon>
        <taxon>Bacillati</taxon>
        <taxon>Cyanobacteriota</taxon>
        <taxon>Cyanophyceae</taxon>
        <taxon>Nostocales</taxon>
        <taxon>Scytonemataceae</taxon>
        <taxon>Iningainema tapete</taxon>
    </lineage>
</organism>
<dbReference type="EMBL" id="JACXAE010000052">
    <property type="protein sequence ID" value="MBD2773324.1"/>
    <property type="molecule type" value="Genomic_DNA"/>
</dbReference>
<proteinExistence type="predicted"/>
<comment type="caution">
    <text evidence="1">The sequence shown here is derived from an EMBL/GenBank/DDBJ whole genome shotgun (WGS) entry which is preliminary data.</text>
</comment>
<evidence type="ECO:0000313" key="2">
    <source>
        <dbReference type="Proteomes" id="UP000629098"/>
    </source>
</evidence>
<keyword evidence="2" id="KW-1185">Reference proteome</keyword>
<evidence type="ECO:0008006" key="3">
    <source>
        <dbReference type="Google" id="ProtNLM"/>
    </source>
</evidence>
<dbReference type="CDD" id="cd10227">
    <property type="entry name" value="ASKHA_NBD_ParM-like"/>
    <property type="match status" value="1"/>
</dbReference>
<evidence type="ECO:0000313" key="1">
    <source>
        <dbReference type="EMBL" id="MBD2773324.1"/>
    </source>
</evidence>
<dbReference type="AlphaFoldDB" id="A0A8J7C5P0"/>